<accession>A0A0F7L0F5</accession>
<name>A0A0F7L0F5_9VIRU</name>
<evidence type="ECO:0000313" key="1">
    <source>
        <dbReference type="EMBL" id="AKH45994.1"/>
    </source>
</evidence>
<protein>
    <submittedName>
        <fullName evidence="1">Uncharacterized protein</fullName>
    </submittedName>
</protein>
<reference evidence="1" key="2">
    <citation type="submission" date="2015-03" db="EMBL/GenBank/DDBJ databases">
        <authorList>
            <person name="Chow C.-E.T."/>
            <person name="Winget D.M."/>
            <person name="White R.A.III."/>
            <person name="Hallam S.J."/>
            <person name="Suttle C.A."/>
        </authorList>
    </citation>
    <scope>NUCLEOTIDE SEQUENCE</scope>
    <source>
        <strain evidence="1">Anoxic3_3</strain>
    </source>
</reference>
<organism evidence="1">
    <name type="scientific">uncultured marine virus</name>
    <dbReference type="NCBI Taxonomy" id="186617"/>
    <lineage>
        <taxon>Viruses</taxon>
        <taxon>environmental samples</taxon>
    </lineage>
</organism>
<proteinExistence type="predicted"/>
<reference evidence="1" key="1">
    <citation type="journal article" date="2015" name="Front. Microbiol.">
        <title>Combining genomic sequencing methods to explore viral diversity and reveal potential virus-host interactions.</title>
        <authorList>
            <person name="Chow C.E."/>
            <person name="Winget D.M."/>
            <person name="White R.A.III."/>
            <person name="Hallam S.J."/>
            <person name="Suttle C.A."/>
        </authorList>
    </citation>
    <scope>NUCLEOTIDE SEQUENCE</scope>
    <source>
        <strain evidence="1">Anoxic3_3</strain>
    </source>
</reference>
<sequence>MYQNSRVLNAVTNSFCLGNKESLVKKAFYCDLAAMLVIDLLLVCPAKTIFHVHVPTGITKGLAIKICTPIFNPPRLA</sequence>
<dbReference type="EMBL" id="KR029578">
    <property type="protein sequence ID" value="AKH45994.1"/>
    <property type="molecule type" value="Genomic_DNA"/>
</dbReference>